<name>A0ABT3FTW3_9BACT</name>
<dbReference type="Proteomes" id="UP001207930">
    <property type="component" value="Unassembled WGS sequence"/>
</dbReference>
<sequence length="72" mass="7971">MKQHLERLLSGDASAENVELVTLVSLDRLLGRTRGTLQGRKLELAVEEAKPDFGGRLRFRGRILEAPATVKS</sequence>
<evidence type="ECO:0000313" key="2">
    <source>
        <dbReference type="Proteomes" id="UP001207930"/>
    </source>
</evidence>
<reference evidence="1 2" key="1">
    <citation type="submission" date="2022-10" db="EMBL/GenBank/DDBJ databases">
        <title>Luteolibacter flavescens strain MCCC 1K03193, whole genome shotgun sequencing project.</title>
        <authorList>
            <person name="Zhao G."/>
            <person name="Shen L."/>
        </authorList>
    </citation>
    <scope>NUCLEOTIDE SEQUENCE [LARGE SCALE GENOMIC DNA]</scope>
    <source>
        <strain evidence="1 2">MCCC 1K03193</strain>
    </source>
</reference>
<protein>
    <submittedName>
        <fullName evidence="1">Uncharacterized protein</fullName>
    </submittedName>
</protein>
<evidence type="ECO:0000313" key="1">
    <source>
        <dbReference type="EMBL" id="MCW1887019.1"/>
    </source>
</evidence>
<keyword evidence="2" id="KW-1185">Reference proteome</keyword>
<proteinExistence type="predicted"/>
<dbReference type="EMBL" id="JAPDDS010000014">
    <property type="protein sequence ID" value="MCW1887019.1"/>
    <property type="molecule type" value="Genomic_DNA"/>
</dbReference>
<organism evidence="1 2">
    <name type="scientific">Luteolibacter flavescens</name>
    <dbReference type="NCBI Taxonomy" id="1859460"/>
    <lineage>
        <taxon>Bacteria</taxon>
        <taxon>Pseudomonadati</taxon>
        <taxon>Verrucomicrobiota</taxon>
        <taxon>Verrucomicrobiia</taxon>
        <taxon>Verrucomicrobiales</taxon>
        <taxon>Verrucomicrobiaceae</taxon>
        <taxon>Luteolibacter</taxon>
    </lineage>
</organism>
<accession>A0ABT3FTW3</accession>
<dbReference type="RefSeq" id="WP_264502974.1">
    <property type="nucleotide sequence ID" value="NZ_JAPDDS010000014.1"/>
</dbReference>
<comment type="caution">
    <text evidence="1">The sequence shown here is derived from an EMBL/GenBank/DDBJ whole genome shotgun (WGS) entry which is preliminary data.</text>
</comment>
<gene>
    <name evidence="1" type="ORF">OKA04_19930</name>
</gene>